<dbReference type="AlphaFoldDB" id="A0A5Q2QE00"/>
<dbReference type="KEGG" id="llp:GH975_08200"/>
<evidence type="ECO:0000256" key="1">
    <source>
        <dbReference type="ARBA" id="ARBA00022801"/>
    </source>
</evidence>
<dbReference type="OrthoDB" id="6399952at2"/>
<keyword evidence="4" id="KW-1185">Reference proteome</keyword>
<proteinExistence type="predicted"/>
<dbReference type="InterPro" id="IPR001932">
    <property type="entry name" value="PPM-type_phosphatase-like_dom"/>
</dbReference>
<evidence type="ECO:0000259" key="2">
    <source>
        <dbReference type="SMART" id="SM00331"/>
    </source>
</evidence>
<dbReference type="RefSeq" id="WP_153714056.1">
    <property type="nucleotide sequence ID" value="NZ_CP045871.1"/>
</dbReference>
<sequence>MNDVRAFGGPRVRVITTDGDVLQSLSQLFAGRAQLEWVQSDQWPDSDSLDDADLTLRLNPLDDGQRALVVSTAHDGAPIQWHWPLLESTAFVASCLALSACSDQQAWSLETEVLRVLHADQRAGRAIQARLLPNEPLDSAGLRCELGFFPSLLLSGDFADYFQADRPSRVVTLLADVAGHGVSSAMVTVIIKSLINRLRRNLERASSFDLLSPARMLERINSELMSTGLGKHATVFVGLFDAEQRRLNYAVAGHTPMPVLVVDGQAQVLPGQGRPVGLFADVDYRELSIDLPDSEFYLVLASDGALDLVDATGLAAQTDGLTAAIASCGGSVQSLAETLGLDRGQATPDDVTLVMVRGAAI</sequence>
<dbReference type="SUPFAM" id="SSF81606">
    <property type="entry name" value="PP2C-like"/>
    <property type="match status" value="1"/>
</dbReference>
<feature type="domain" description="PPM-type phosphatase" evidence="2">
    <location>
        <begin position="139"/>
        <end position="358"/>
    </location>
</feature>
<keyword evidence="1" id="KW-0378">Hydrolase</keyword>
<organism evidence="3 4">
    <name type="scientific">Litorivicinus lipolyticus</name>
    <dbReference type="NCBI Taxonomy" id="418701"/>
    <lineage>
        <taxon>Bacteria</taxon>
        <taxon>Pseudomonadati</taxon>
        <taxon>Pseudomonadota</taxon>
        <taxon>Gammaproteobacteria</taxon>
        <taxon>Oceanospirillales</taxon>
        <taxon>Litorivicinaceae</taxon>
        <taxon>Litorivicinus</taxon>
    </lineage>
</organism>
<accession>A0A5Q2QE00</accession>
<dbReference type="PANTHER" id="PTHR43156:SF2">
    <property type="entry name" value="STAGE II SPORULATION PROTEIN E"/>
    <property type="match status" value="1"/>
</dbReference>
<reference evidence="3 4" key="1">
    <citation type="submission" date="2019-11" db="EMBL/GenBank/DDBJ databases">
        <authorList>
            <person name="Khan S.A."/>
            <person name="Jeon C.O."/>
            <person name="Chun B.H."/>
        </authorList>
    </citation>
    <scope>NUCLEOTIDE SEQUENCE [LARGE SCALE GENOMIC DNA]</scope>
    <source>
        <strain evidence="3 4">IMCC 1097</strain>
    </source>
</reference>
<dbReference type="Pfam" id="PF07228">
    <property type="entry name" value="SpoIIE"/>
    <property type="match status" value="1"/>
</dbReference>
<dbReference type="SMART" id="SM00331">
    <property type="entry name" value="PP2C_SIG"/>
    <property type="match status" value="1"/>
</dbReference>
<gene>
    <name evidence="3" type="ORF">GH975_08200</name>
</gene>
<dbReference type="InterPro" id="IPR036457">
    <property type="entry name" value="PPM-type-like_dom_sf"/>
</dbReference>
<dbReference type="EMBL" id="CP045871">
    <property type="protein sequence ID" value="QGG80552.1"/>
    <property type="molecule type" value="Genomic_DNA"/>
</dbReference>
<dbReference type="Proteomes" id="UP000388235">
    <property type="component" value="Chromosome"/>
</dbReference>
<evidence type="ECO:0000313" key="3">
    <source>
        <dbReference type="EMBL" id="QGG80552.1"/>
    </source>
</evidence>
<dbReference type="InterPro" id="IPR052016">
    <property type="entry name" value="Bact_Sigma-Reg"/>
</dbReference>
<dbReference type="PANTHER" id="PTHR43156">
    <property type="entry name" value="STAGE II SPORULATION PROTEIN E-RELATED"/>
    <property type="match status" value="1"/>
</dbReference>
<dbReference type="Gene3D" id="3.60.40.10">
    <property type="entry name" value="PPM-type phosphatase domain"/>
    <property type="match status" value="1"/>
</dbReference>
<evidence type="ECO:0000313" key="4">
    <source>
        <dbReference type="Proteomes" id="UP000388235"/>
    </source>
</evidence>
<name>A0A5Q2QE00_9GAMM</name>
<dbReference type="GO" id="GO:0016791">
    <property type="term" value="F:phosphatase activity"/>
    <property type="evidence" value="ECO:0007669"/>
    <property type="project" value="TreeGrafter"/>
</dbReference>
<protein>
    <submittedName>
        <fullName evidence="3">SpoIIE family protein phosphatase</fullName>
    </submittedName>
</protein>